<proteinExistence type="predicted"/>
<protein>
    <submittedName>
        <fullName evidence="1">Uncharacterized protein</fullName>
    </submittedName>
</protein>
<evidence type="ECO:0000313" key="1">
    <source>
        <dbReference type="EMBL" id="GAA0871001.1"/>
    </source>
</evidence>
<gene>
    <name evidence="1" type="ORF">GCM10009117_01460</name>
</gene>
<name>A0ABP3XP04_9FLAO</name>
<dbReference type="RefSeq" id="WP_343762531.1">
    <property type="nucleotide sequence ID" value="NZ_BAAAFG010000001.1"/>
</dbReference>
<organism evidence="1 2">
    <name type="scientific">Gangjinia marincola</name>
    <dbReference type="NCBI Taxonomy" id="578463"/>
    <lineage>
        <taxon>Bacteria</taxon>
        <taxon>Pseudomonadati</taxon>
        <taxon>Bacteroidota</taxon>
        <taxon>Flavobacteriia</taxon>
        <taxon>Flavobacteriales</taxon>
        <taxon>Flavobacteriaceae</taxon>
        <taxon>Gangjinia</taxon>
    </lineage>
</organism>
<dbReference type="EMBL" id="BAAAFG010000001">
    <property type="protein sequence ID" value="GAA0871001.1"/>
    <property type="molecule type" value="Genomic_DNA"/>
</dbReference>
<accession>A0ABP3XP04</accession>
<sequence length="278" mass="30635">MNTIKSILFFTVGLFLITGCSDDDDNKDPQGTDNTNNYFPLAVDNTWEYENTLVINDQDPDSYEDLLTVESENQGNYQLSSSVGDPLFGFTTGLLSSGTITKEENIVRYNGALEVSLPNLDDISITITNATILNPSAGNDAELYVQGGSQPVSIPIDNNNSLNATLNFTITTEQTGSQENITVNQQTFEDIVISTLFINIEVSLDDFGDFVILTAADVIVSSNYFAKDIGLVFSNTETNYRLNDFGIIDLPFDTTYDSTLTQELESYTAEEDQDNEED</sequence>
<dbReference type="Proteomes" id="UP001500507">
    <property type="component" value="Unassembled WGS sequence"/>
</dbReference>
<dbReference type="Gene3D" id="2.40.360.20">
    <property type="match status" value="1"/>
</dbReference>
<dbReference type="PROSITE" id="PS51257">
    <property type="entry name" value="PROKAR_LIPOPROTEIN"/>
    <property type="match status" value="1"/>
</dbReference>
<evidence type="ECO:0000313" key="2">
    <source>
        <dbReference type="Proteomes" id="UP001500507"/>
    </source>
</evidence>
<comment type="caution">
    <text evidence="1">The sequence shown here is derived from an EMBL/GenBank/DDBJ whole genome shotgun (WGS) entry which is preliminary data.</text>
</comment>
<keyword evidence="2" id="KW-1185">Reference proteome</keyword>
<reference evidence="2" key="1">
    <citation type="journal article" date="2019" name="Int. J. Syst. Evol. Microbiol.">
        <title>The Global Catalogue of Microorganisms (GCM) 10K type strain sequencing project: providing services to taxonomists for standard genome sequencing and annotation.</title>
        <authorList>
            <consortium name="The Broad Institute Genomics Platform"/>
            <consortium name="The Broad Institute Genome Sequencing Center for Infectious Disease"/>
            <person name="Wu L."/>
            <person name="Ma J."/>
        </authorList>
    </citation>
    <scope>NUCLEOTIDE SEQUENCE [LARGE SCALE GENOMIC DNA]</scope>
    <source>
        <strain evidence="2">JCM 16082</strain>
    </source>
</reference>